<comment type="similarity">
    <text evidence="2">Belongs to the OXA1/ALB3/YidC family.</text>
</comment>
<dbReference type="AlphaFoldDB" id="A0A8G1S0Z2"/>
<keyword evidence="8" id="KW-1185">Reference proteome</keyword>
<dbReference type="RefSeq" id="XP_040806417.1">
    <property type="nucleotide sequence ID" value="XM_040942669.1"/>
</dbReference>
<keyword evidence="5" id="KW-0472">Membrane</keyword>
<feature type="region of interest" description="Disordered" evidence="6">
    <location>
        <begin position="119"/>
        <end position="146"/>
    </location>
</feature>
<feature type="compositionally biased region" description="Polar residues" evidence="6">
    <location>
        <begin position="130"/>
        <end position="144"/>
    </location>
</feature>
<evidence type="ECO:0000256" key="2">
    <source>
        <dbReference type="ARBA" id="ARBA00009877"/>
    </source>
</evidence>
<evidence type="ECO:0000313" key="8">
    <source>
        <dbReference type="Proteomes" id="UP000249789"/>
    </source>
</evidence>
<proteinExistence type="inferred from homology"/>
<evidence type="ECO:0000256" key="1">
    <source>
        <dbReference type="ARBA" id="ARBA00004141"/>
    </source>
</evidence>
<evidence type="ECO:0008006" key="9">
    <source>
        <dbReference type="Google" id="ProtNLM"/>
    </source>
</evidence>
<evidence type="ECO:0000256" key="5">
    <source>
        <dbReference type="ARBA" id="ARBA00023136"/>
    </source>
</evidence>
<comment type="subcellular location">
    <subcellularLocation>
        <location evidence="1">Membrane</location>
        <topology evidence="1">Multi-pass membrane protein</topology>
    </subcellularLocation>
</comment>
<evidence type="ECO:0000256" key="3">
    <source>
        <dbReference type="ARBA" id="ARBA00022692"/>
    </source>
</evidence>
<evidence type="ECO:0000256" key="6">
    <source>
        <dbReference type="SAM" id="MobiDB-lite"/>
    </source>
</evidence>
<dbReference type="EMBL" id="KZ824622">
    <property type="protein sequence ID" value="RAK82407.1"/>
    <property type="molecule type" value="Genomic_DNA"/>
</dbReference>
<keyword evidence="4" id="KW-1133">Transmembrane helix</keyword>
<protein>
    <recommendedName>
        <fullName evidence="9">Mitochondrial export translocase Oxa2</fullName>
    </recommendedName>
</protein>
<evidence type="ECO:0000313" key="7">
    <source>
        <dbReference type="EMBL" id="RAK82407.1"/>
    </source>
</evidence>
<dbReference type="GO" id="GO:0033617">
    <property type="term" value="P:mitochondrial respiratory chain complex IV assembly"/>
    <property type="evidence" value="ECO:0007669"/>
    <property type="project" value="TreeGrafter"/>
</dbReference>
<dbReference type="GeneID" id="63860002"/>
<feature type="compositionally biased region" description="Low complexity" evidence="6">
    <location>
        <begin position="120"/>
        <end position="129"/>
    </location>
</feature>
<keyword evidence="3" id="KW-0812">Transmembrane</keyword>
<dbReference type="VEuPathDB" id="FungiDB:BO72DRAFT_419557"/>
<evidence type="ECO:0000256" key="4">
    <source>
        <dbReference type="ARBA" id="ARBA00022989"/>
    </source>
</evidence>
<dbReference type="GO" id="GO:0005743">
    <property type="term" value="C:mitochondrial inner membrane"/>
    <property type="evidence" value="ECO:0007669"/>
    <property type="project" value="TreeGrafter"/>
</dbReference>
<organism evidence="7 8">
    <name type="scientific">Aspergillus fijiensis CBS 313.89</name>
    <dbReference type="NCBI Taxonomy" id="1448319"/>
    <lineage>
        <taxon>Eukaryota</taxon>
        <taxon>Fungi</taxon>
        <taxon>Dikarya</taxon>
        <taxon>Ascomycota</taxon>
        <taxon>Pezizomycotina</taxon>
        <taxon>Eurotiomycetes</taxon>
        <taxon>Eurotiomycetidae</taxon>
        <taxon>Eurotiales</taxon>
        <taxon>Aspergillaceae</taxon>
        <taxon>Aspergillus</taxon>
    </lineage>
</organism>
<sequence>MYHHPVRLARPTLLRRVTTTATTRAPPPRHQTRHFHPTRPAPFLAEIMDSSWLIHGVHNLSGLPWAYTIPLTALIVRTFIALPIQIYTKLQGRRERAAQPLLACWQNYYRSSISAKREQQQQQQQQQLQSMQESSGRRQPSVRTETAVAVARQRKAMFRRLGISRYWKGMFLLPIPAWLSVMETIRAMAGCESGLLAWLLRLVGSDTANRVPVEPTLAAEGALWFPDLLAGDTTGVLPAVLTASILLNIHIGWKVPRLAELADLPRAQLPKHLSLRALRTFVQIMALNVGLSTYLYETPAALLLYWATSSNIATLQNRALDRMMGLDDAAKKEPSMGSKGMLMLYRTPVRQVEGAQKQAGVVG</sequence>
<name>A0A8G1S0Z2_9EURO</name>
<reference evidence="7 8" key="1">
    <citation type="submission" date="2018-02" db="EMBL/GenBank/DDBJ databases">
        <title>The genomes of Aspergillus section Nigri reveals drivers in fungal speciation.</title>
        <authorList>
            <consortium name="DOE Joint Genome Institute"/>
            <person name="Vesth T.C."/>
            <person name="Nybo J."/>
            <person name="Theobald S."/>
            <person name="Brandl J."/>
            <person name="Frisvad J.C."/>
            <person name="Nielsen K.F."/>
            <person name="Lyhne E.K."/>
            <person name="Kogle M.E."/>
            <person name="Kuo A."/>
            <person name="Riley R."/>
            <person name="Clum A."/>
            <person name="Nolan M."/>
            <person name="Lipzen A."/>
            <person name="Salamov A."/>
            <person name="Henrissat B."/>
            <person name="Wiebenga A."/>
            <person name="De vries R.P."/>
            <person name="Grigoriev I.V."/>
            <person name="Mortensen U.H."/>
            <person name="Andersen M.R."/>
            <person name="Baker S.E."/>
        </authorList>
    </citation>
    <scope>NUCLEOTIDE SEQUENCE [LARGE SCALE GENOMIC DNA]</scope>
    <source>
        <strain evidence="7 8">CBS 313.89</strain>
    </source>
</reference>
<dbReference type="GO" id="GO:0032979">
    <property type="term" value="P:protein insertion into mitochondrial inner membrane from matrix"/>
    <property type="evidence" value="ECO:0007669"/>
    <property type="project" value="TreeGrafter"/>
</dbReference>
<accession>A0A8G1S0Z2</accession>
<dbReference type="Proteomes" id="UP000249789">
    <property type="component" value="Unassembled WGS sequence"/>
</dbReference>
<dbReference type="PANTHER" id="PTHR12428">
    <property type="entry name" value="OXA1"/>
    <property type="match status" value="1"/>
</dbReference>
<dbReference type="PANTHER" id="PTHR12428:SF65">
    <property type="entry name" value="CYTOCHROME C OXIDASE ASSEMBLY PROTEIN COX18, MITOCHONDRIAL"/>
    <property type="match status" value="1"/>
</dbReference>
<dbReference type="InterPro" id="IPR001708">
    <property type="entry name" value="YidC/ALB3/OXA1/COX18"/>
</dbReference>
<dbReference type="OrthoDB" id="2148490at2759"/>
<dbReference type="GO" id="GO:0032977">
    <property type="term" value="F:membrane insertase activity"/>
    <property type="evidence" value="ECO:0007669"/>
    <property type="project" value="InterPro"/>
</dbReference>
<gene>
    <name evidence="7" type="ORF">BO72DRAFT_419557</name>
</gene>